<evidence type="ECO:0000256" key="5">
    <source>
        <dbReference type="SAM" id="MobiDB-lite"/>
    </source>
</evidence>
<gene>
    <name evidence="7" type="ORF">IEC33019_p5401</name>
</gene>
<dbReference type="InterPro" id="IPR007688">
    <property type="entry name" value="Conjugal_tfr_TrbL/VirB6"/>
</dbReference>
<dbReference type="EMBL" id="CP016446">
    <property type="protein sequence ID" value="ANY85604.1"/>
    <property type="molecule type" value="Genomic_DNA"/>
</dbReference>
<geneLocation type="plasmid" evidence="7">
    <name>pIEC33019</name>
</geneLocation>
<evidence type="ECO:0000313" key="7">
    <source>
        <dbReference type="EMBL" id="ANY85604.1"/>
    </source>
</evidence>
<evidence type="ECO:0000256" key="6">
    <source>
        <dbReference type="SAM" id="Phobius"/>
    </source>
</evidence>
<dbReference type="RefSeq" id="WP_065862996.1">
    <property type="nucleotide sequence ID" value="NZ_CP016446.1"/>
</dbReference>
<dbReference type="GO" id="GO:0030255">
    <property type="term" value="P:protein secretion by the type IV secretion system"/>
    <property type="evidence" value="ECO:0007669"/>
    <property type="project" value="InterPro"/>
</dbReference>
<accession>A0A1C1AW99</accession>
<keyword evidence="2 6" id="KW-0812">Transmembrane</keyword>
<feature type="transmembrane region" description="Helical" evidence="6">
    <location>
        <begin position="149"/>
        <end position="171"/>
    </location>
</feature>
<feature type="transmembrane region" description="Helical" evidence="6">
    <location>
        <begin position="66"/>
        <end position="83"/>
    </location>
</feature>
<evidence type="ECO:0000256" key="2">
    <source>
        <dbReference type="ARBA" id="ARBA00022692"/>
    </source>
</evidence>
<protein>
    <submittedName>
        <fullName evidence="7">Plasmid conjugal transfer protein</fullName>
    </submittedName>
</protein>
<keyword evidence="4 6" id="KW-0472">Membrane</keyword>
<evidence type="ECO:0000256" key="4">
    <source>
        <dbReference type="ARBA" id="ARBA00023136"/>
    </source>
</evidence>
<reference evidence="7" key="1">
    <citation type="submission" date="2016-07" db="EMBL/GenBank/DDBJ databases">
        <title>New class B carbapenemase carried by novel plasmid in Pseudomonas putida enviromental strain in eastern Amazonia.</title>
        <authorList>
            <person name="Souza C.O."/>
            <person name="Lima K.V."/>
            <person name="Brasiliense D.M."/>
            <person name="Perez-Chaparro P.J."/>
            <person name="Mamizuka E.M."/>
            <person name="Lima M.O."/>
            <person name="Lima L.N."/>
            <person name="McCulloch J.A."/>
        </authorList>
    </citation>
    <scope>NUCLEOTIDE SEQUENCE [LARGE SCALE GENOMIC DNA]</scope>
    <source>
        <strain evidence="7">IEC33019</strain>
        <plasmid evidence="7">pIEC33019</plasmid>
    </source>
</reference>
<feature type="transmembrane region" description="Helical" evidence="6">
    <location>
        <begin position="21"/>
        <end position="46"/>
    </location>
</feature>
<dbReference type="Pfam" id="PF04610">
    <property type="entry name" value="TrbL"/>
    <property type="match status" value="1"/>
</dbReference>
<feature type="compositionally biased region" description="Gly residues" evidence="5">
    <location>
        <begin position="288"/>
        <end position="327"/>
    </location>
</feature>
<evidence type="ECO:0000256" key="1">
    <source>
        <dbReference type="ARBA" id="ARBA00004141"/>
    </source>
</evidence>
<feature type="region of interest" description="Disordered" evidence="5">
    <location>
        <begin position="283"/>
        <end position="327"/>
    </location>
</feature>
<feature type="transmembrane region" description="Helical" evidence="6">
    <location>
        <begin position="177"/>
        <end position="196"/>
    </location>
</feature>
<evidence type="ECO:0000256" key="3">
    <source>
        <dbReference type="ARBA" id="ARBA00022989"/>
    </source>
</evidence>
<keyword evidence="3 6" id="KW-1133">Transmembrane helix</keyword>
<feature type="transmembrane region" description="Helical" evidence="6">
    <location>
        <begin position="203"/>
        <end position="224"/>
    </location>
</feature>
<name>A0A1C1AW99_PSEPU</name>
<keyword evidence="7" id="KW-0614">Plasmid</keyword>
<organism evidence="7">
    <name type="scientific">Pseudomonas putida</name>
    <name type="common">Arthrobacter siderocapsulatus</name>
    <dbReference type="NCBI Taxonomy" id="303"/>
    <lineage>
        <taxon>Bacteria</taxon>
        <taxon>Pseudomonadati</taxon>
        <taxon>Pseudomonadota</taxon>
        <taxon>Gammaproteobacteria</taxon>
        <taxon>Pseudomonadales</taxon>
        <taxon>Pseudomonadaceae</taxon>
        <taxon>Pseudomonas</taxon>
    </lineage>
</organism>
<dbReference type="AlphaFoldDB" id="A0A1C1AW99"/>
<proteinExistence type="predicted"/>
<comment type="subcellular location">
    <subcellularLocation>
        <location evidence="1">Membrane</location>
        <topology evidence="1">Multi-pass membrane protein</topology>
    </subcellularLocation>
</comment>
<dbReference type="GO" id="GO:0016020">
    <property type="term" value="C:membrane"/>
    <property type="evidence" value="ECO:0007669"/>
    <property type="project" value="UniProtKB-SubCell"/>
</dbReference>
<sequence>MAYNATTQIFSYMDEVSKELVASNVATIIAAVTPLVALGLTIVLMVEGTFKLYGGDGEPLTDMLKKFAFWGLILSISSAGGWYQRDLADVALKTPDEFASILIVDGKSGSNVQNEVASTIDKALENGLKTAQRAFDNAGVTSGAGLASFLLAAAVLLSTVLVCGIGAALILMAKFMLAIAVCFGPIFIMCLMFDSLRELFSKWIGSVINFGLITILLSATFGLLMKFYGKAVAAAADPAADSPILVPIITCGLLTVVTWFVLKKIPDLAASWGSGVSVQFVPGRQRPGKGGGGQGAGGGGKGGAGAGAGSGAGAAGAGGGAAAGAGGAAAGAAGAAASAVGSAMQGMARGSRRAG</sequence>
<feature type="transmembrane region" description="Helical" evidence="6">
    <location>
        <begin position="244"/>
        <end position="262"/>
    </location>
</feature>